<comment type="caution">
    <text evidence="2">The sequence shown here is derived from an EMBL/GenBank/DDBJ whole genome shotgun (WGS) entry which is preliminary data.</text>
</comment>
<name>A0A699JTI5_TANCI</name>
<reference evidence="2" key="1">
    <citation type="journal article" date="2019" name="Sci. Rep.">
        <title>Draft genome of Tanacetum cinerariifolium, the natural source of mosquito coil.</title>
        <authorList>
            <person name="Yamashiro T."/>
            <person name="Shiraishi A."/>
            <person name="Satake H."/>
            <person name="Nakayama K."/>
        </authorList>
    </citation>
    <scope>NUCLEOTIDE SEQUENCE</scope>
</reference>
<feature type="compositionally biased region" description="Low complexity" evidence="1">
    <location>
        <begin position="39"/>
        <end position="75"/>
    </location>
</feature>
<evidence type="ECO:0000256" key="1">
    <source>
        <dbReference type="SAM" id="MobiDB-lite"/>
    </source>
</evidence>
<proteinExistence type="predicted"/>
<dbReference type="EMBL" id="BKCJ010447399">
    <property type="protein sequence ID" value="GFA56995.1"/>
    <property type="molecule type" value="Genomic_DNA"/>
</dbReference>
<feature type="compositionally biased region" description="Polar residues" evidence="1">
    <location>
        <begin position="81"/>
        <end position="95"/>
    </location>
</feature>
<protein>
    <submittedName>
        <fullName evidence="2">Uncharacterized protein</fullName>
    </submittedName>
</protein>
<gene>
    <name evidence="2" type="ORF">Tci_628967</name>
</gene>
<feature type="region of interest" description="Disordered" evidence="1">
    <location>
        <begin position="39"/>
        <end position="113"/>
    </location>
</feature>
<evidence type="ECO:0000313" key="2">
    <source>
        <dbReference type="EMBL" id="GFA56995.1"/>
    </source>
</evidence>
<dbReference type="AlphaFoldDB" id="A0A699JTI5"/>
<accession>A0A699JTI5</accession>
<sequence length="113" mass="12267">MILEEIELAEKGNFKGSIFLHRKLFVDLTQEDDATYTPSLIAKSSSPSSPNAPLKTPSTKETSSTIGTTSSSFESKPCSLPFSSRNTPSPQTTNLFLDDPLDEPPRPSIPLPL</sequence>
<organism evidence="2">
    <name type="scientific">Tanacetum cinerariifolium</name>
    <name type="common">Dalmatian daisy</name>
    <name type="synonym">Chrysanthemum cinerariifolium</name>
    <dbReference type="NCBI Taxonomy" id="118510"/>
    <lineage>
        <taxon>Eukaryota</taxon>
        <taxon>Viridiplantae</taxon>
        <taxon>Streptophyta</taxon>
        <taxon>Embryophyta</taxon>
        <taxon>Tracheophyta</taxon>
        <taxon>Spermatophyta</taxon>
        <taxon>Magnoliopsida</taxon>
        <taxon>eudicotyledons</taxon>
        <taxon>Gunneridae</taxon>
        <taxon>Pentapetalae</taxon>
        <taxon>asterids</taxon>
        <taxon>campanulids</taxon>
        <taxon>Asterales</taxon>
        <taxon>Asteraceae</taxon>
        <taxon>Asteroideae</taxon>
        <taxon>Anthemideae</taxon>
        <taxon>Anthemidinae</taxon>
        <taxon>Tanacetum</taxon>
    </lineage>
</organism>